<sequence>MRVVLRVPKDAQSTSYVEGSFMTLEASIQPALNWTRKLYVDECVGTQSQQLNHSQRLYTLIFNYGCLSIGSIPGHWFRKDNGTVQFSVGAFMLQDDVDESEIFVTCWVSIWSWRRRYGHSRKSCFYNATSHSWQFANNEGDSSLCDCCDFGCPPPKKGQHKEFPQEGESQMVVMGPLKVRKPPAVSWFRASCRTLKELLLVALAFTCVALLFLLILRTLLWAQLPCLPVRRQSRLRRSSLTSLESPEMDLIVRDRCSSGEENEASPSTVEESL</sequence>
<evidence type="ECO:0000313" key="2">
    <source>
        <dbReference type="RefSeq" id="XP_045145470.1"/>
    </source>
</evidence>
<dbReference type="Proteomes" id="UP000694863">
    <property type="component" value="Unplaced"/>
</dbReference>
<organism evidence="1 2">
    <name type="scientific">Echinops telfairi</name>
    <name type="common">Lesser hedgehog tenrec</name>
    <dbReference type="NCBI Taxonomy" id="9371"/>
    <lineage>
        <taxon>Eukaryota</taxon>
        <taxon>Metazoa</taxon>
        <taxon>Chordata</taxon>
        <taxon>Craniata</taxon>
        <taxon>Vertebrata</taxon>
        <taxon>Euteleostomi</taxon>
        <taxon>Mammalia</taxon>
        <taxon>Eutheria</taxon>
        <taxon>Afrotheria</taxon>
        <taxon>Tenrecidae</taxon>
        <taxon>Tenrecinae</taxon>
        <taxon>Echinops</taxon>
    </lineage>
</organism>
<gene>
    <name evidence="2" type="primary">LOC123521618</name>
</gene>
<name>A0AC55D153_ECHTE</name>
<proteinExistence type="predicted"/>
<evidence type="ECO:0000313" key="1">
    <source>
        <dbReference type="Proteomes" id="UP000694863"/>
    </source>
</evidence>
<protein>
    <submittedName>
        <fullName evidence="2">Uncharacterized protein LOC123521618</fullName>
    </submittedName>
</protein>
<keyword evidence="1" id="KW-1185">Reference proteome</keyword>
<dbReference type="RefSeq" id="XP_045145470.1">
    <property type="nucleotide sequence ID" value="XM_045289535.1"/>
</dbReference>
<accession>A0AC55D153</accession>
<reference evidence="2" key="1">
    <citation type="submission" date="2025-08" db="UniProtKB">
        <authorList>
            <consortium name="RefSeq"/>
        </authorList>
    </citation>
    <scope>IDENTIFICATION</scope>
</reference>